<reference evidence="1" key="1">
    <citation type="journal article" date="2021" name="New Phytol.">
        <title>Evolutionary innovations through gain and loss of genes in the ectomycorrhizal Boletales.</title>
        <authorList>
            <person name="Wu G."/>
            <person name="Miyauchi S."/>
            <person name="Morin E."/>
            <person name="Kuo A."/>
            <person name="Drula E."/>
            <person name="Varga T."/>
            <person name="Kohler A."/>
            <person name="Feng B."/>
            <person name="Cao Y."/>
            <person name="Lipzen A."/>
            <person name="Daum C."/>
            <person name="Hundley H."/>
            <person name="Pangilinan J."/>
            <person name="Johnson J."/>
            <person name="Barry K."/>
            <person name="LaButti K."/>
            <person name="Ng V."/>
            <person name="Ahrendt S."/>
            <person name="Min B."/>
            <person name="Choi I.G."/>
            <person name="Park H."/>
            <person name="Plett J.M."/>
            <person name="Magnuson J."/>
            <person name="Spatafora J.W."/>
            <person name="Nagy L.G."/>
            <person name="Henrissat B."/>
            <person name="Grigoriev I.V."/>
            <person name="Yang Z.L."/>
            <person name="Xu J."/>
            <person name="Martin F.M."/>
        </authorList>
    </citation>
    <scope>NUCLEOTIDE SEQUENCE</scope>
    <source>
        <strain evidence="1">ATCC 28755</strain>
    </source>
</reference>
<gene>
    <name evidence="1" type="ORF">BJ138DRAFT_1009363</name>
</gene>
<comment type="caution">
    <text evidence="1">The sequence shown here is derived from an EMBL/GenBank/DDBJ whole genome shotgun (WGS) entry which is preliminary data.</text>
</comment>
<dbReference type="EMBL" id="MU267724">
    <property type="protein sequence ID" value="KAH7910174.1"/>
    <property type="molecule type" value="Genomic_DNA"/>
</dbReference>
<name>A0ACB8AAT0_9AGAM</name>
<sequence length="348" mass="36911">MKPTLRVFRALERPLSRSKSIAFIGLGRMGAEMAYNLFSKKSTEIPDYQFVICDALPESATSFRQNFLSHFPHARIEIVHTPEEAVHTSQTVVTMLPSSPQVKSVYTESNGIIPALRSYEGQALAQTLIIDSTTLDVEVAREVAGDVVKTGAHILDAPVSGGVSGAKAGTLSFLVGGSESAFNLSQPLLSYMGKRIIHCGPSGAGLGAKICNNLVLGVQQIVVGEAMLLGQKLGLDPAVLAGVINSSTGSCWASSVNNPVPSSLPEKSPPCERDYEGGFATALMLKDMLLATDIGDSKGSPLPLGKAARDIYAGVIQREPVLAKKDFSSVYLHLQRLGQSTGAQERES</sequence>
<keyword evidence="2" id="KW-1185">Reference proteome</keyword>
<organism evidence="1 2">
    <name type="scientific">Hygrophoropsis aurantiaca</name>
    <dbReference type="NCBI Taxonomy" id="72124"/>
    <lineage>
        <taxon>Eukaryota</taxon>
        <taxon>Fungi</taxon>
        <taxon>Dikarya</taxon>
        <taxon>Basidiomycota</taxon>
        <taxon>Agaricomycotina</taxon>
        <taxon>Agaricomycetes</taxon>
        <taxon>Agaricomycetidae</taxon>
        <taxon>Boletales</taxon>
        <taxon>Coniophorineae</taxon>
        <taxon>Hygrophoropsidaceae</taxon>
        <taxon>Hygrophoropsis</taxon>
    </lineage>
</organism>
<dbReference type="Proteomes" id="UP000790377">
    <property type="component" value="Unassembled WGS sequence"/>
</dbReference>
<protein>
    <submittedName>
        <fullName evidence="1">NAD binding domain of 6-phosphogluconate dehydrogenase-domain-containing protein</fullName>
    </submittedName>
</protein>
<evidence type="ECO:0000313" key="2">
    <source>
        <dbReference type="Proteomes" id="UP000790377"/>
    </source>
</evidence>
<accession>A0ACB8AAT0</accession>
<evidence type="ECO:0000313" key="1">
    <source>
        <dbReference type="EMBL" id="KAH7910174.1"/>
    </source>
</evidence>
<proteinExistence type="predicted"/>